<keyword evidence="5 8" id="KW-0812">Transmembrane</keyword>
<evidence type="ECO:0000256" key="8">
    <source>
        <dbReference type="SAM" id="Phobius"/>
    </source>
</evidence>
<dbReference type="GO" id="GO:0003333">
    <property type="term" value="P:amino acid transmembrane transport"/>
    <property type="evidence" value="ECO:0007669"/>
    <property type="project" value="InterPro"/>
</dbReference>
<dbReference type="GO" id="GO:0005886">
    <property type="term" value="C:plasma membrane"/>
    <property type="evidence" value="ECO:0007669"/>
    <property type="project" value="UniProtKB-SubCell"/>
</dbReference>
<evidence type="ECO:0000256" key="2">
    <source>
        <dbReference type="ARBA" id="ARBA00022448"/>
    </source>
</evidence>
<feature type="transmembrane region" description="Helical" evidence="8">
    <location>
        <begin position="31"/>
        <end position="49"/>
    </location>
</feature>
<evidence type="ECO:0000256" key="3">
    <source>
        <dbReference type="ARBA" id="ARBA00022475"/>
    </source>
</evidence>
<feature type="transmembrane region" description="Helical" evidence="8">
    <location>
        <begin position="55"/>
        <end position="73"/>
    </location>
</feature>
<feature type="transmembrane region" description="Helical" evidence="8">
    <location>
        <begin position="371"/>
        <end position="389"/>
    </location>
</feature>
<dbReference type="InterPro" id="IPR018227">
    <property type="entry name" value="Amino_acid_transport_2"/>
</dbReference>
<feature type="transmembrane region" description="Helical" evidence="8">
    <location>
        <begin position="146"/>
        <end position="163"/>
    </location>
</feature>
<keyword evidence="3" id="KW-1003">Cell membrane</keyword>
<dbReference type="OrthoDB" id="1627372at2"/>
<feature type="transmembrane region" description="Helical" evidence="8">
    <location>
        <begin position="254"/>
        <end position="278"/>
    </location>
</feature>
<sequence length="423" mass="45567">MSLSAEVSRELSGSQSTLATANSWRRHDTHWVISLFGTAVGAGILFLPINLGLGGIWPLIIVAVLAGPMTFLAHRGLARFVLSSSRPHADFTDVAEEHFGKMAGRLISTLYFLSIFPILLIYGVGLTNTVESFMVNQLGMASPDRVMLSGMLVFAMIAVMLAGEKAMLRAFAFMVYPLAAILAALSCYLIPQWQWPQMSAFEGGNFLNTVWLALPVTVFAFSHAAAISGFANVQRREYGEQAEAKSGQILRNTTIMLVGFVLFFVFSCVLSLTPAQLAQAKAQNVSVLSYLANITDNPVIVTLGPLIAFIAISSSFLGHFLGARESLKTLIAKPTGLSLAKADKLGIALMFFSIWGAAVVNPGILGLMETLSGPVIAMILFIMPVVAIYKVKSLARFRHPWTNGFILLTGSLAVSALLFSLLK</sequence>
<dbReference type="PANTHER" id="PTHR35334:SF2">
    <property type="entry name" value="SERINE TRANSPORTER SDAC"/>
    <property type="match status" value="1"/>
</dbReference>
<keyword evidence="2" id="KW-0813">Transport</keyword>
<dbReference type="Proteomes" id="UP000078435">
    <property type="component" value="Unassembled WGS sequence"/>
</dbReference>
<evidence type="ECO:0000313" key="9">
    <source>
        <dbReference type="EMBL" id="KXU80103.1"/>
    </source>
</evidence>
<dbReference type="STRING" id="29489.VL01_00900"/>
<accession>A0A175VHS8</accession>
<dbReference type="Pfam" id="PF03222">
    <property type="entry name" value="Trp_Tyr_perm"/>
    <property type="match status" value="1"/>
</dbReference>
<keyword evidence="7 8" id="KW-0472">Membrane</keyword>
<feature type="transmembrane region" description="Helical" evidence="8">
    <location>
        <begin position="344"/>
        <end position="365"/>
    </location>
</feature>
<dbReference type="AlphaFoldDB" id="A0A175VHS8"/>
<evidence type="ECO:0000256" key="1">
    <source>
        <dbReference type="ARBA" id="ARBA00004429"/>
    </source>
</evidence>
<reference evidence="9 10" key="1">
    <citation type="submission" date="2016-02" db="EMBL/GenBank/DDBJ databases">
        <title>Draft genome sequence of Aeromonas trota strain 1999lcr isolated from cerebrospinal fluid (CSF).</title>
        <authorList>
            <person name="Dallagassa C.B."/>
            <person name="Prediger K.C."/>
            <person name="Weiss V.A."/>
            <person name="Assis F.E."/>
            <person name="Baura V."/>
            <person name="Cruz L.M."/>
            <person name="Souza E.M."/>
            <person name="Pedrosa F.O."/>
            <person name="Fadel-Picheth C.M."/>
        </authorList>
    </citation>
    <scope>NUCLEOTIDE SEQUENCE [LARGE SCALE GENOMIC DNA]</scope>
    <source>
        <strain evidence="9 10">1999lcr</strain>
    </source>
</reference>
<name>A0A175VHS8_AEREN</name>
<feature type="transmembrane region" description="Helical" evidence="8">
    <location>
        <begin position="106"/>
        <end position="126"/>
    </location>
</feature>
<keyword evidence="6 8" id="KW-1133">Transmembrane helix</keyword>
<feature type="transmembrane region" description="Helical" evidence="8">
    <location>
        <begin position="170"/>
        <end position="191"/>
    </location>
</feature>
<gene>
    <name evidence="9" type="ORF">LCR_16075</name>
</gene>
<comment type="caution">
    <text evidence="9">The sequence shown here is derived from an EMBL/GenBank/DDBJ whole genome shotgun (WGS) entry which is preliminary data.</text>
</comment>
<dbReference type="PANTHER" id="PTHR35334">
    <property type="entry name" value="SERINE TRANSPORTER"/>
    <property type="match status" value="1"/>
</dbReference>
<feature type="transmembrane region" description="Helical" evidence="8">
    <location>
        <begin position="211"/>
        <end position="233"/>
    </location>
</feature>
<organism evidence="9 10">
    <name type="scientific">Aeromonas enteropelogenes</name>
    <name type="common">Aeromonas trota</name>
    <dbReference type="NCBI Taxonomy" id="29489"/>
    <lineage>
        <taxon>Bacteria</taxon>
        <taxon>Pseudomonadati</taxon>
        <taxon>Pseudomonadota</taxon>
        <taxon>Gammaproteobacteria</taxon>
        <taxon>Aeromonadales</taxon>
        <taxon>Aeromonadaceae</taxon>
        <taxon>Aeromonas</taxon>
    </lineage>
</organism>
<feature type="transmembrane region" description="Helical" evidence="8">
    <location>
        <begin position="401"/>
        <end position="422"/>
    </location>
</feature>
<evidence type="ECO:0000256" key="6">
    <source>
        <dbReference type="ARBA" id="ARBA00022989"/>
    </source>
</evidence>
<evidence type="ECO:0000256" key="7">
    <source>
        <dbReference type="ARBA" id="ARBA00023136"/>
    </source>
</evidence>
<evidence type="ECO:0000256" key="4">
    <source>
        <dbReference type="ARBA" id="ARBA00022519"/>
    </source>
</evidence>
<feature type="transmembrane region" description="Helical" evidence="8">
    <location>
        <begin position="298"/>
        <end position="323"/>
    </location>
</feature>
<protein>
    <submittedName>
        <fullName evidence="9">HAAAP family serine/threonine permease</fullName>
    </submittedName>
</protein>
<comment type="subcellular location">
    <subcellularLocation>
        <location evidence="1">Cell inner membrane</location>
        <topology evidence="1">Multi-pass membrane protein</topology>
    </subcellularLocation>
</comment>
<keyword evidence="4" id="KW-0997">Cell inner membrane</keyword>
<dbReference type="EMBL" id="JMGO02000005">
    <property type="protein sequence ID" value="KXU80103.1"/>
    <property type="molecule type" value="Genomic_DNA"/>
</dbReference>
<dbReference type="RefSeq" id="WP_026457223.1">
    <property type="nucleotide sequence ID" value="NZ_JMGO02000005.1"/>
</dbReference>
<proteinExistence type="predicted"/>
<evidence type="ECO:0000256" key="5">
    <source>
        <dbReference type="ARBA" id="ARBA00022692"/>
    </source>
</evidence>
<evidence type="ECO:0000313" key="10">
    <source>
        <dbReference type="Proteomes" id="UP000078435"/>
    </source>
</evidence>